<dbReference type="InterPro" id="IPR004299">
    <property type="entry name" value="MBOAT_fam"/>
</dbReference>
<feature type="transmembrane region" description="Helical" evidence="7">
    <location>
        <begin position="165"/>
        <end position="182"/>
    </location>
</feature>
<comment type="similarity">
    <text evidence="2">Belongs to the membrane-bound acyltransferase family.</text>
</comment>
<evidence type="ECO:0000313" key="9">
    <source>
        <dbReference type="Proteomes" id="UP000827284"/>
    </source>
</evidence>
<feature type="compositionally biased region" description="Basic and acidic residues" evidence="6">
    <location>
        <begin position="11"/>
        <end position="29"/>
    </location>
</feature>
<dbReference type="Pfam" id="PF03062">
    <property type="entry name" value="MBOAT"/>
    <property type="match status" value="1"/>
</dbReference>
<proteinExistence type="inferred from homology"/>
<name>A0A9P3LZ89_9FUNG</name>
<dbReference type="GO" id="GO:0005783">
    <property type="term" value="C:endoplasmic reticulum"/>
    <property type="evidence" value="ECO:0007669"/>
    <property type="project" value="TreeGrafter"/>
</dbReference>
<keyword evidence="4 7" id="KW-1133">Transmembrane helix</keyword>
<evidence type="ECO:0000256" key="1">
    <source>
        <dbReference type="ARBA" id="ARBA00004141"/>
    </source>
</evidence>
<dbReference type="InterPro" id="IPR051085">
    <property type="entry name" value="MB_O-acyltransferase"/>
</dbReference>
<reference evidence="8" key="1">
    <citation type="submission" date="2021-11" db="EMBL/GenBank/DDBJ databases">
        <authorList>
            <person name="Herlambang A."/>
            <person name="Guo Y."/>
            <person name="Takashima Y."/>
            <person name="Nishizawa T."/>
        </authorList>
    </citation>
    <scope>NUCLEOTIDE SEQUENCE</scope>
    <source>
        <strain evidence="8">E1425</strain>
    </source>
</reference>
<dbReference type="GO" id="GO:0016020">
    <property type="term" value="C:membrane"/>
    <property type="evidence" value="ECO:0007669"/>
    <property type="project" value="UniProtKB-SubCell"/>
</dbReference>
<dbReference type="OrthoDB" id="420606at2759"/>
<feature type="transmembrane region" description="Helical" evidence="7">
    <location>
        <begin position="350"/>
        <end position="372"/>
    </location>
</feature>
<keyword evidence="9" id="KW-1185">Reference proteome</keyword>
<dbReference type="PANTHER" id="PTHR13285:SF18">
    <property type="entry name" value="PROTEIN-CYSTEINE N-PALMITOYLTRANSFERASE RASP"/>
    <property type="match status" value="1"/>
</dbReference>
<keyword evidence="3 7" id="KW-0812">Transmembrane</keyword>
<comment type="caution">
    <text evidence="8">The sequence shown here is derived from an EMBL/GenBank/DDBJ whole genome shotgun (WGS) entry which is preliminary data.</text>
</comment>
<feature type="transmembrane region" description="Helical" evidence="7">
    <location>
        <begin position="452"/>
        <end position="478"/>
    </location>
</feature>
<feature type="compositionally biased region" description="Polar residues" evidence="6">
    <location>
        <begin position="30"/>
        <end position="49"/>
    </location>
</feature>
<feature type="transmembrane region" description="Helical" evidence="7">
    <location>
        <begin position="308"/>
        <end position="329"/>
    </location>
</feature>
<dbReference type="GO" id="GO:0006506">
    <property type="term" value="P:GPI anchor biosynthetic process"/>
    <property type="evidence" value="ECO:0007669"/>
    <property type="project" value="TreeGrafter"/>
</dbReference>
<dbReference type="GO" id="GO:0008374">
    <property type="term" value="F:O-acyltransferase activity"/>
    <property type="evidence" value="ECO:0007669"/>
    <property type="project" value="TreeGrafter"/>
</dbReference>
<feature type="transmembrane region" description="Helical" evidence="7">
    <location>
        <begin position="384"/>
        <end position="404"/>
    </location>
</feature>
<evidence type="ECO:0000313" key="8">
    <source>
        <dbReference type="EMBL" id="GJJ75923.1"/>
    </source>
</evidence>
<gene>
    <name evidence="8" type="ORF">EMPS_08281</name>
</gene>
<feature type="transmembrane region" description="Helical" evidence="7">
    <location>
        <begin position="484"/>
        <end position="506"/>
    </location>
</feature>
<accession>A0A9P3LZ89</accession>
<dbReference type="AlphaFoldDB" id="A0A9P3LZ89"/>
<organism evidence="8 9">
    <name type="scientific">Entomortierella parvispora</name>
    <dbReference type="NCBI Taxonomy" id="205924"/>
    <lineage>
        <taxon>Eukaryota</taxon>
        <taxon>Fungi</taxon>
        <taxon>Fungi incertae sedis</taxon>
        <taxon>Mucoromycota</taxon>
        <taxon>Mortierellomycotina</taxon>
        <taxon>Mortierellomycetes</taxon>
        <taxon>Mortierellales</taxon>
        <taxon>Mortierellaceae</taxon>
        <taxon>Entomortierella</taxon>
    </lineage>
</organism>
<evidence type="ECO:0000256" key="6">
    <source>
        <dbReference type="SAM" id="MobiDB-lite"/>
    </source>
</evidence>
<dbReference type="EMBL" id="BQFW01000011">
    <property type="protein sequence ID" value="GJJ75923.1"/>
    <property type="molecule type" value="Genomic_DNA"/>
</dbReference>
<sequence>MQHHHQQHPQDPPEHHQLLDIHSGHHDDQSSFVGQSNLSPSSPDHASISTRKHSKRTQDRTTQPSLWNTKEFYFYYLVFAFCVPYMFKTAHDASSESNPNYEKYKHLLSDGFFGYKVDNSDGQYAGFRNNLPILVLVVCIYLPLSHMFNHFVASTQYGLSSPKQTLYRTYFFLAFSCIYLYFMYGNSLLKIGLIVGINYVIAKIGRGARWMPLATWVFNLGILFLNEGYRGYNFGDVHEGLTWLDENKGKEGSWHIHFNFTMLRLVSFNMDYYWSLTAPRESLEDRERAPHSDKERCSMPAFAEDYNFLYYAAYALYAPLYVAGPIITFNDFVSQLRYPKSITLRVLIMWVGRFLFSLATMEFTIHYMYMVAISKTQAWDNDPILQICMIGLFNLVLIWLKLLLIWRFFRLWALADGVEAPENMIRCVTNNYSALGFWRSWHRSFNLWLIRYVYVPLGGARTAMYNIWVVFTFVAIWHDIQLRLLAWGWLISLFILPEIIAGKIFSKQKWGSWPYYRHLCAVGAVGNILMMMIANMVGFCLGLDGVKRMISDLFGSAQGWMTILGCLVALFVCAQVQFEPVPRKGLEAHTGRRENAVIRLRMHRWGMFGLTGVQVGQDRDCNHSGGHRGLL</sequence>
<comment type="subcellular location">
    <subcellularLocation>
        <location evidence="1">Membrane</location>
        <topology evidence="1">Multi-pass membrane protein</topology>
    </subcellularLocation>
</comment>
<feature type="region of interest" description="Disordered" evidence="6">
    <location>
        <begin position="1"/>
        <end position="62"/>
    </location>
</feature>
<evidence type="ECO:0000256" key="2">
    <source>
        <dbReference type="ARBA" id="ARBA00010323"/>
    </source>
</evidence>
<feature type="transmembrane region" description="Helical" evidence="7">
    <location>
        <begin position="559"/>
        <end position="578"/>
    </location>
</feature>
<evidence type="ECO:0000256" key="5">
    <source>
        <dbReference type="ARBA" id="ARBA00023136"/>
    </source>
</evidence>
<evidence type="ECO:0000256" key="4">
    <source>
        <dbReference type="ARBA" id="ARBA00022989"/>
    </source>
</evidence>
<evidence type="ECO:0000256" key="3">
    <source>
        <dbReference type="ARBA" id="ARBA00022692"/>
    </source>
</evidence>
<protein>
    <submittedName>
        <fullName evidence="8">Protein-cysteine N-palmitoyltransferase HHAT</fullName>
    </submittedName>
</protein>
<dbReference type="PANTHER" id="PTHR13285">
    <property type="entry name" value="ACYLTRANSFERASE"/>
    <property type="match status" value="1"/>
</dbReference>
<feature type="transmembrane region" description="Helical" evidence="7">
    <location>
        <begin position="131"/>
        <end position="153"/>
    </location>
</feature>
<feature type="transmembrane region" description="Helical" evidence="7">
    <location>
        <begin position="72"/>
        <end position="87"/>
    </location>
</feature>
<keyword evidence="5 7" id="KW-0472">Membrane</keyword>
<dbReference type="Proteomes" id="UP000827284">
    <property type="component" value="Unassembled WGS sequence"/>
</dbReference>
<reference evidence="8" key="2">
    <citation type="journal article" date="2022" name="Microbiol. Resour. Announc.">
        <title>Whole-Genome Sequence of Entomortierella parvispora E1425, a Mucoromycotan Fungus Associated with Burkholderiaceae-Related Endosymbiotic Bacteria.</title>
        <authorList>
            <person name="Herlambang A."/>
            <person name="Guo Y."/>
            <person name="Takashima Y."/>
            <person name="Narisawa K."/>
            <person name="Ohta H."/>
            <person name="Nishizawa T."/>
        </authorList>
    </citation>
    <scope>NUCLEOTIDE SEQUENCE</scope>
    <source>
        <strain evidence="8">E1425</strain>
    </source>
</reference>
<evidence type="ECO:0000256" key="7">
    <source>
        <dbReference type="SAM" id="Phobius"/>
    </source>
</evidence>
<feature type="transmembrane region" description="Helical" evidence="7">
    <location>
        <begin position="518"/>
        <end position="539"/>
    </location>
</feature>